<keyword evidence="3" id="KW-1185">Reference proteome</keyword>
<protein>
    <submittedName>
        <fullName evidence="2">Microcystin-dependent protein</fullName>
    </submittedName>
</protein>
<dbReference type="EMBL" id="FXTN01000010">
    <property type="protein sequence ID" value="SMO91968.1"/>
    <property type="molecule type" value="Genomic_DNA"/>
</dbReference>
<dbReference type="OrthoDB" id="9810174at2"/>
<dbReference type="InterPro" id="IPR037053">
    <property type="entry name" value="Phage_tail_collar_dom_sf"/>
</dbReference>
<dbReference type="AlphaFoldDB" id="A0A521F6Y2"/>
<evidence type="ECO:0000313" key="2">
    <source>
        <dbReference type="EMBL" id="SMO91968.1"/>
    </source>
</evidence>
<name>A0A521F6Y2_9SPHI</name>
<accession>A0A521F6Y2</accession>
<dbReference type="Proteomes" id="UP000320300">
    <property type="component" value="Unassembled WGS sequence"/>
</dbReference>
<proteinExistence type="predicted"/>
<dbReference type="InterPro" id="IPR011083">
    <property type="entry name" value="Phage_tail_collar_dom"/>
</dbReference>
<feature type="domain" description="Phage tail collar" evidence="1">
    <location>
        <begin position="6"/>
        <end position="60"/>
    </location>
</feature>
<dbReference type="SUPFAM" id="SSF88874">
    <property type="entry name" value="Receptor-binding domain of short tail fibre protein gp12"/>
    <property type="match status" value="1"/>
</dbReference>
<dbReference type="Pfam" id="PF07484">
    <property type="entry name" value="Collar"/>
    <property type="match status" value="1"/>
</dbReference>
<organism evidence="2 3">
    <name type="scientific">Pedobacter westerhofensis</name>
    <dbReference type="NCBI Taxonomy" id="425512"/>
    <lineage>
        <taxon>Bacteria</taxon>
        <taxon>Pseudomonadati</taxon>
        <taxon>Bacteroidota</taxon>
        <taxon>Sphingobacteriia</taxon>
        <taxon>Sphingobacteriales</taxon>
        <taxon>Sphingobacteriaceae</taxon>
        <taxon>Pedobacter</taxon>
    </lineage>
</organism>
<sequence length="176" mass="18143">MDAYVGEIRIFCGTFAPSGWAFCDGSILNITQNTTLFSILGTVYGGNGTQTFGLPNLNGIAPIGTGQGPGLSSYVLGQTGGSTGYTLDQTTLPPHNHILSGSTDSGLQASPQGNYPAAITLGKTKINKYNDTANTQLNPLAIAPAGSPSPAPVSNMQPYLPLIYIIALAGVYPPRP</sequence>
<reference evidence="2 3" key="1">
    <citation type="submission" date="2017-05" db="EMBL/GenBank/DDBJ databases">
        <authorList>
            <person name="Varghese N."/>
            <person name="Submissions S."/>
        </authorList>
    </citation>
    <scope>NUCLEOTIDE SEQUENCE [LARGE SCALE GENOMIC DNA]</scope>
    <source>
        <strain evidence="2 3">DSM 19036</strain>
    </source>
</reference>
<gene>
    <name evidence="2" type="ORF">SAMN06265348_110246</name>
</gene>
<evidence type="ECO:0000313" key="3">
    <source>
        <dbReference type="Proteomes" id="UP000320300"/>
    </source>
</evidence>
<dbReference type="RefSeq" id="WP_142529949.1">
    <property type="nucleotide sequence ID" value="NZ_CBCSJO010000010.1"/>
</dbReference>
<dbReference type="Gene3D" id="3.90.1340.10">
    <property type="entry name" value="Phage tail collar domain"/>
    <property type="match status" value="1"/>
</dbReference>
<evidence type="ECO:0000259" key="1">
    <source>
        <dbReference type="Pfam" id="PF07484"/>
    </source>
</evidence>